<proteinExistence type="predicted"/>
<dbReference type="Pfam" id="PF07690">
    <property type="entry name" value="MFS_1"/>
    <property type="match status" value="1"/>
</dbReference>
<dbReference type="InterPro" id="IPR011701">
    <property type="entry name" value="MFS"/>
</dbReference>
<feature type="transmembrane region" description="Helical" evidence="1">
    <location>
        <begin position="335"/>
        <end position="357"/>
    </location>
</feature>
<feature type="transmembrane region" description="Helical" evidence="1">
    <location>
        <begin position="401"/>
        <end position="419"/>
    </location>
</feature>
<dbReference type="GO" id="GO:0022857">
    <property type="term" value="F:transmembrane transporter activity"/>
    <property type="evidence" value="ECO:0007669"/>
    <property type="project" value="InterPro"/>
</dbReference>
<dbReference type="Gene3D" id="1.20.1250.20">
    <property type="entry name" value="MFS general substrate transporter like domains"/>
    <property type="match status" value="2"/>
</dbReference>
<dbReference type="WBParaSite" id="mrna-Wban_01511">
    <property type="protein sequence ID" value="mrna-Wban_01511"/>
    <property type="gene ID" value="Wban_01511"/>
</dbReference>
<feature type="transmembrane region" description="Helical" evidence="1">
    <location>
        <begin position="7"/>
        <end position="23"/>
    </location>
</feature>
<accession>A0AAF5RTL6</accession>
<dbReference type="GO" id="GO:0016020">
    <property type="term" value="C:membrane"/>
    <property type="evidence" value="ECO:0007669"/>
    <property type="project" value="TreeGrafter"/>
</dbReference>
<reference evidence="2" key="1">
    <citation type="submission" date="2015-03" db="EMBL/GenBank/DDBJ databases">
        <title>Wuchereria bancrofti Genome Sequencing Papua New Guinea Strain.</title>
        <authorList>
            <person name="Small S.T."/>
            <person name="Serre D."/>
            <person name="Zimmerman P.A."/>
        </authorList>
    </citation>
    <scope>NUCLEOTIDE SEQUENCE [LARGE SCALE GENOMIC DNA]</scope>
    <source>
        <strain evidence="2">pt0022</strain>
    </source>
</reference>
<feature type="transmembrane region" description="Helical" evidence="1">
    <location>
        <begin position="177"/>
        <end position="196"/>
    </location>
</feature>
<dbReference type="InterPro" id="IPR036259">
    <property type="entry name" value="MFS_trans_sf"/>
</dbReference>
<feature type="transmembrane region" description="Helical" evidence="1">
    <location>
        <begin position="87"/>
        <end position="109"/>
    </location>
</feature>
<dbReference type="Proteomes" id="UP000093561">
    <property type="component" value="Unassembled WGS sequence"/>
</dbReference>
<organism evidence="2 3">
    <name type="scientific">Wuchereria bancrofti</name>
    <dbReference type="NCBI Taxonomy" id="6293"/>
    <lineage>
        <taxon>Eukaryota</taxon>
        <taxon>Metazoa</taxon>
        <taxon>Ecdysozoa</taxon>
        <taxon>Nematoda</taxon>
        <taxon>Chromadorea</taxon>
        <taxon>Rhabditida</taxon>
        <taxon>Spirurina</taxon>
        <taxon>Spiruromorpha</taxon>
        <taxon>Filarioidea</taxon>
        <taxon>Onchocercidae</taxon>
        <taxon>Wuchereria</taxon>
    </lineage>
</organism>
<feature type="transmembrane region" description="Helical" evidence="1">
    <location>
        <begin position="369"/>
        <end position="389"/>
    </location>
</feature>
<keyword evidence="1" id="KW-0472">Membrane</keyword>
<keyword evidence="1" id="KW-1133">Transmembrane helix</keyword>
<sequence>MIPLFGHTRYLILILILLCMTIIRSNEMLFNMTVICMTVNDTTIGIQPILLSPHDSSIIFASSVIGVAVFSLPVACLLYRFGMRTTFPVLMVVSALATAAIPAATHLGLPAIICARICQDLALAAVMPIIGCVTSHWAPRSELGFFVTVLSMTGQTAQMVAMPLATHFCMVTGWPYAFYNHSLLSLLLAVASVSLYRDSPEHHPFVSKEEYLRITAAKIQKSREATVPYSSIVSSTAVWAIWIAFFGNSFGFQFTVRCMPIYFNKVLNVPIGRTGLSAMILPVSQLVVKLILGVAADHVDCFNKRFNLQFSNTLSMVGCGLWLLPLGFLERKDDVAAHICFTASISCVAFETCGSMNGVTLVAGDFTQFVMAVAQLLSTVGMLVVPFLVSWLAPQNTVQEWRLVVLIIVVVHTVADIIFCSLCSDKLEDWAFGGIDASIINQFRLESVRKQLSSRDDERNVAGRNK</sequence>
<keyword evidence="1" id="KW-0812">Transmembrane</keyword>
<feature type="transmembrane region" description="Helical" evidence="1">
    <location>
        <begin position="237"/>
        <end position="256"/>
    </location>
</feature>
<dbReference type="PANTHER" id="PTHR45757">
    <property type="entry name" value="PROTEIN CBG23364-RELATED"/>
    <property type="match status" value="1"/>
</dbReference>
<name>A0AAF5RTL6_WUCBA</name>
<protein>
    <recommendedName>
        <fullName evidence="4">Major facilitator superfamily (MFS) profile domain-containing protein</fullName>
    </recommendedName>
</protein>
<dbReference type="AlphaFoldDB" id="A0AAF5RTL6"/>
<feature type="transmembrane region" description="Helical" evidence="1">
    <location>
        <begin position="276"/>
        <end position="296"/>
    </location>
</feature>
<feature type="transmembrane region" description="Helical" evidence="1">
    <location>
        <begin position="144"/>
        <end position="165"/>
    </location>
</feature>
<evidence type="ECO:0000256" key="1">
    <source>
        <dbReference type="SAM" id="Phobius"/>
    </source>
</evidence>
<evidence type="ECO:0000313" key="3">
    <source>
        <dbReference type="WBParaSite" id="mrna-Wban_01511"/>
    </source>
</evidence>
<feature type="transmembrane region" description="Helical" evidence="1">
    <location>
        <begin position="308"/>
        <end position="328"/>
    </location>
</feature>
<dbReference type="SUPFAM" id="SSF103473">
    <property type="entry name" value="MFS general substrate transporter"/>
    <property type="match status" value="1"/>
</dbReference>
<evidence type="ECO:0000313" key="2">
    <source>
        <dbReference type="Proteomes" id="UP000093561"/>
    </source>
</evidence>
<feature type="transmembrane region" description="Helical" evidence="1">
    <location>
        <begin position="58"/>
        <end position="81"/>
    </location>
</feature>
<dbReference type="PANTHER" id="PTHR45757:SF33">
    <property type="entry name" value="MAJOR FACILITATOR SUPERFAMILY (MFS) PROFILE DOMAIN-CONTAINING PROTEIN"/>
    <property type="match status" value="1"/>
</dbReference>
<reference evidence="3" key="3">
    <citation type="submission" date="2024-02" db="UniProtKB">
        <authorList>
            <consortium name="WormBaseParasite"/>
        </authorList>
    </citation>
    <scope>IDENTIFICATION</scope>
    <source>
        <strain evidence="3">pt0022</strain>
    </source>
</reference>
<evidence type="ECO:0008006" key="4">
    <source>
        <dbReference type="Google" id="ProtNLM"/>
    </source>
</evidence>
<reference evidence="2" key="2">
    <citation type="journal article" date="2016" name="Mol. Ecol.">
        <title>Population genomics of the filarial nematode parasite Wuchereria bancrofti from mosquitoes.</title>
        <authorList>
            <person name="Small S.T."/>
            <person name="Reimer L.J."/>
            <person name="Tisch D.J."/>
            <person name="King C.L."/>
            <person name="Christensen B.M."/>
            <person name="Siba P.M."/>
            <person name="Kazura J.W."/>
            <person name="Serre D."/>
            <person name="Zimmerman P.A."/>
        </authorList>
    </citation>
    <scope>NUCLEOTIDE SEQUENCE</scope>
    <source>
        <strain evidence="2">pt0022</strain>
    </source>
</reference>